<proteinExistence type="predicted"/>
<organism evidence="2 3">
    <name type="scientific">Nephila pilipes</name>
    <name type="common">Giant wood spider</name>
    <name type="synonym">Nephila maculata</name>
    <dbReference type="NCBI Taxonomy" id="299642"/>
    <lineage>
        <taxon>Eukaryota</taxon>
        <taxon>Metazoa</taxon>
        <taxon>Ecdysozoa</taxon>
        <taxon>Arthropoda</taxon>
        <taxon>Chelicerata</taxon>
        <taxon>Arachnida</taxon>
        <taxon>Araneae</taxon>
        <taxon>Araneomorphae</taxon>
        <taxon>Entelegynae</taxon>
        <taxon>Araneoidea</taxon>
        <taxon>Nephilidae</taxon>
        <taxon>Nephila</taxon>
    </lineage>
</organism>
<dbReference type="AlphaFoldDB" id="A0A8X6PYX2"/>
<reference evidence="2" key="1">
    <citation type="submission" date="2020-08" db="EMBL/GenBank/DDBJ databases">
        <title>Multicomponent nature underlies the extraordinary mechanical properties of spider dragline silk.</title>
        <authorList>
            <person name="Kono N."/>
            <person name="Nakamura H."/>
            <person name="Mori M."/>
            <person name="Yoshida Y."/>
            <person name="Ohtoshi R."/>
            <person name="Malay A.D."/>
            <person name="Moran D.A.P."/>
            <person name="Tomita M."/>
            <person name="Numata K."/>
            <person name="Arakawa K."/>
        </authorList>
    </citation>
    <scope>NUCLEOTIDE SEQUENCE</scope>
</reference>
<dbReference type="OrthoDB" id="6776978at2759"/>
<evidence type="ECO:0000259" key="1">
    <source>
        <dbReference type="Pfam" id="PF20700"/>
    </source>
</evidence>
<protein>
    <submittedName>
        <fullName evidence="2">DUF5641 domain-containing protein</fullName>
    </submittedName>
</protein>
<feature type="domain" description="Mutator-like transposase" evidence="1">
    <location>
        <begin position="13"/>
        <end position="81"/>
    </location>
</feature>
<gene>
    <name evidence="2" type="primary">AVEN_30513_1</name>
    <name evidence="2" type="ORF">NPIL_414431</name>
</gene>
<accession>A0A8X6PYX2</accession>
<evidence type="ECO:0000313" key="2">
    <source>
        <dbReference type="EMBL" id="GFT97059.1"/>
    </source>
</evidence>
<dbReference type="EMBL" id="BMAW01075448">
    <property type="protein sequence ID" value="GFT97059.1"/>
    <property type="molecule type" value="Genomic_DNA"/>
</dbReference>
<name>A0A8X6PYX2_NEPPI</name>
<dbReference type="Pfam" id="PF20700">
    <property type="entry name" value="Mutator"/>
    <property type="match status" value="1"/>
</dbReference>
<dbReference type="InterPro" id="IPR049012">
    <property type="entry name" value="Mutator_transp_dom"/>
</dbReference>
<keyword evidence="3" id="KW-1185">Reference proteome</keyword>
<sequence length="97" mass="10922">EKCDNGMDMQVLKNNCGLAISFVLKRCICPYRVECSSSDYHEGTQIATVNTRYVYAMSSIGRGAEDGRIFCALMNLPQPATRFASYNKRLKCFKACF</sequence>
<comment type="caution">
    <text evidence="2">The sequence shown here is derived from an EMBL/GenBank/DDBJ whole genome shotgun (WGS) entry which is preliminary data.</text>
</comment>
<evidence type="ECO:0000313" key="3">
    <source>
        <dbReference type="Proteomes" id="UP000887013"/>
    </source>
</evidence>
<dbReference type="Proteomes" id="UP000887013">
    <property type="component" value="Unassembled WGS sequence"/>
</dbReference>
<feature type="non-terminal residue" evidence="2">
    <location>
        <position position="1"/>
    </location>
</feature>